<evidence type="ECO:0000313" key="7">
    <source>
        <dbReference type="Proteomes" id="UP000614490"/>
    </source>
</evidence>
<evidence type="ECO:0000313" key="6">
    <source>
        <dbReference type="EMBL" id="MBH0231551.1"/>
    </source>
</evidence>
<name>A0A931HYH0_9BACI</name>
<dbReference type="Pfam" id="PF10263">
    <property type="entry name" value="SprT-like"/>
    <property type="match status" value="1"/>
</dbReference>
<dbReference type="NCBIfam" id="NF003339">
    <property type="entry name" value="PRK04351.1"/>
    <property type="match status" value="1"/>
</dbReference>
<proteinExistence type="inferred from homology"/>
<evidence type="ECO:0000256" key="3">
    <source>
        <dbReference type="ARBA" id="ARBA00022833"/>
    </source>
</evidence>
<keyword evidence="1 4" id="KW-0963">Cytoplasm</keyword>
<dbReference type="AlphaFoldDB" id="A0A931HYH0"/>
<dbReference type="GO" id="GO:0005737">
    <property type="term" value="C:cytoplasm"/>
    <property type="evidence" value="ECO:0007669"/>
    <property type="project" value="UniProtKB-SubCell"/>
</dbReference>
<keyword evidence="7" id="KW-1185">Reference proteome</keyword>
<feature type="binding site" evidence="4">
    <location>
        <position position="83"/>
    </location>
    <ligand>
        <name>Zn(2+)</name>
        <dbReference type="ChEBI" id="CHEBI:29105"/>
    </ligand>
</feature>
<protein>
    <recommendedName>
        <fullName evidence="4">Protein SprT-like</fullName>
    </recommendedName>
</protein>
<dbReference type="Pfam" id="PF17283">
    <property type="entry name" value="Zn_ribbon_SprT"/>
    <property type="match status" value="1"/>
</dbReference>
<evidence type="ECO:0000256" key="2">
    <source>
        <dbReference type="ARBA" id="ARBA00022723"/>
    </source>
</evidence>
<comment type="cofactor">
    <cofactor evidence="4">
        <name>Zn(2+)</name>
        <dbReference type="ChEBI" id="CHEBI:29105"/>
    </cofactor>
    <text evidence="4">Binds 1 zinc ion.</text>
</comment>
<dbReference type="InterPro" id="IPR006640">
    <property type="entry name" value="SprT-like_domain"/>
</dbReference>
<keyword evidence="3 4" id="KW-0862">Zinc</keyword>
<evidence type="ECO:0000259" key="5">
    <source>
        <dbReference type="SMART" id="SM00731"/>
    </source>
</evidence>
<dbReference type="InterPro" id="IPR023524">
    <property type="entry name" value="Uncharacterised_SprT-like"/>
</dbReference>
<gene>
    <name evidence="6" type="ORF">H0267_15180</name>
</gene>
<dbReference type="Proteomes" id="UP000614490">
    <property type="component" value="Unassembled WGS sequence"/>
</dbReference>
<dbReference type="GO" id="GO:0008270">
    <property type="term" value="F:zinc ion binding"/>
    <property type="evidence" value="ECO:0007669"/>
    <property type="project" value="UniProtKB-UniRule"/>
</dbReference>
<dbReference type="InterPro" id="IPR035240">
    <property type="entry name" value="SprT_Zn_ribbon"/>
</dbReference>
<accession>A0A931HYH0</accession>
<comment type="subcellular location">
    <subcellularLocation>
        <location evidence="4">Cytoplasm</location>
    </subcellularLocation>
</comment>
<comment type="caution">
    <text evidence="6">The sequence shown here is derived from an EMBL/GenBank/DDBJ whole genome shotgun (WGS) entry which is preliminary data.</text>
</comment>
<keyword evidence="2 4" id="KW-0479">Metal-binding</keyword>
<comment type="similarity">
    <text evidence="4">Belongs to the SprT family.</text>
</comment>
<feature type="domain" description="SprT-like" evidence="5">
    <location>
        <begin position="16"/>
        <end position="159"/>
    </location>
</feature>
<dbReference type="SMART" id="SM00731">
    <property type="entry name" value="SprT"/>
    <property type="match status" value="1"/>
</dbReference>
<dbReference type="GO" id="GO:0006950">
    <property type="term" value="P:response to stress"/>
    <property type="evidence" value="ECO:0007669"/>
    <property type="project" value="UniProtKB-ARBA"/>
</dbReference>
<evidence type="ECO:0000256" key="1">
    <source>
        <dbReference type="ARBA" id="ARBA00022490"/>
    </source>
</evidence>
<feature type="binding site" evidence="4">
    <location>
        <position position="79"/>
    </location>
    <ligand>
        <name>Zn(2+)</name>
        <dbReference type="ChEBI" id="CHEBI:29105"/>
    </ligand>
</feature>
<sequence>MIKYAEKLGGVPVTEDQLQRWTEELSAVYFNKPFIDKIIFNARLRTTGGRYVPSRRIIEINPKYLDEIGMDEVEGIIKHELCHYHLHIEGKGYAHRDPEFKELLKKTGSPRHCKPLPSMKKAEVHRYVCKKCGQQYPRKRRLNTKRYACGKCKGKLEKM</sequence>
<organism evidence="6 7">
    <name type="scientific">Halobacillus yeomjeoni</name>
    <dbReference type="NCBI Taxonomy" id="311194"/>
    <lineage>
        <taxon>Bacteria</taxon>
        <taxon>Bacillati</taxon>
        <taxon>Bacillota</taxon>
        <taxon>Bacilli</taxon>
        <taxon>Bacillales</taxon>
        <taxon>Bacillaceae</taxon>
        <taxon>Halobacillus</taxon>
    </lineage>
</organism>
<dbReference type="EMBL" id="JADZSC010000004">
    <property type="protein sequence ID" value="MBH0231551.1"/>
    <property type="molecule type" value="Genomic_DNA"/>
</dbReference>
<feature type="active site" evidence="4">
    <location>
        <position position="80"/>
    </location>
</feature>
<dbReference type="HAMAP" id="MF_00745">
    <property type="entry name" value="SprT_like"/>
    <property type="match status" value="1"/>
</dbReference>
<evidence type="ECO:0000256" key="4">
    <source>
        <dbReference type="HAMAP-Rule" id="MF_00745"/>
    </source>
</evidence>
<reference evidence="6 7" key="1">
    <citation type="journal article" date="2005" name="Int. J. Syst. Evol. Microbiol.">
        <title>Halobacillus yeomjeoni sp. nov., isolated from a marine solar saltern in Korea.</title>
        <authorList>
            <person name="Yoon J.H."/>
            <person name="Kang S.J."/>
            <person name="Lee C.H."/>
            <person name="Oh H.W."/>
            <person name="Oh T.K."/>
        </authorList>
    </citation>
    <scope>NUCLEOTIDE SEQUENCE [LARGE SCALE GENOMIC DNA]</scope>
    <source>
        <strain evidence="6 7">KCTC 3957</strain>
    </source>
</reference>